<dbReference type="GO" id="GO:0005516">
    <property type="term" value="F:calmodulin binding"/>
    <property type="evidence" value="ECO:0007669"/>
    <property type="project" value="UniProtKB-KW"/>
</dbReference>
<evidence type="ECO:0000259" key="6">
    <source>
        <dbReference type="PROSITE" id="PS51126"/>
    </source>
</evidence>
<dbReference type="Pfam" id="PF01843">
    <property type="entry name" value="DIL"/>
    <property type="match status" value="1"/>
</dbReference>
<evidence type="ECO:0000256" key="4">
    <source>
        <dbReference type="PROSITE-ProRule" id="PRU00782"/>
    </source>
</evidence>
<keyword evidence="3 5" id="KW-0175">Coiled coil</keyword>
<dbReference type="PROSITE" id="PS50096">
    <property type="entry name" value="IQ"/>
    <property type="match status" value="5"/>
</dbReference>
<dbReference type="InterPro" id="IPR000048">
    <property type="entry name" value="IQ_motif_EF-hand-BS"/>
</dbReference>
<dbReference type="InterPro" id="IPR037975">
    <property type="entry name" value="MyosinXI_CBD"/>
</dbReference>
<dbReference type="EMBL" id="OR237933">
    <property type="protein sequence ID" value="WRI20348.1"/>
    <property type="molecule type" value="mRNA"/>
</dbReference>
<evidence type="ECO:0000256" key="2">
    <source>
        <dbReference type="ARBA" id="ARBA00022860"/>
    </source>
</evidence>
<proteinExistence type="evidence at transcript level"/>
<evidence type="ECO:0000256" key="5">
    <source>
        <dbReference type="SAM" id="Coils"/>
    </source>
</evidence>
<feature type="domain" description="Myosin motor" evidence="7">
    <location>
        <begin position="1"/>
        <end position="50"/>
    </location>
</feature>
<keyword evidence="4" id="KW-0009">Actin-binding</keyword>
<dbReference type="GO" id="GO:0016459">
    <property type="term" value="C:myosin complex"/>
    <property type="evidence" value="ECO:0007669"/>
    <property type="project" value="UniProtKB-KW"/>
</dbReference>
<dbReference type="GO" id="GO:0007015">
    <property type="term" value="P:actin filament organization"/>
    <property type="evidence" value="ECO:0007669"/>
    <property type="project" value="InterPro"/>
</dbReference>
<dbReference type="InterPro" id="IPR052072">
    <property type="entry name" value="Vascular_dev_regulator"/>
</dbReference>
<organism evidence="8">
    <name type="scientific">Paeonia suffruticosa</name>
    <name type="common">Tree peony</name>
    <name type="synonym">Paeonia moutan</name>
    <dbReference type="NCBI Taxonomy" id="45171"/>
    <lineage>
        <taxon>Eukaryota</taxon>
        <taxon>Viridiplantae</taxon>
        <taxon>Streptophyta</taxon>
        <taxon>Embryophyta</taxon>
        <taxon>Tracheophyta</taxon>
        <taxon>Spermatophyta</taxon>
        <taxon>Magnoliopsida</taxon>
        <taxon>eudicotyledons</taxon>
        <taxon>Gunneridae</taxon>
        <taxon>Pentapetalae</taxon>
        <taxon>Saxifragales</taxon>
        <taxon>Paeoniaceae</taxon>
        <taxon>Paeonia</taxon>
    </lineage>
</organism>
<dbReference type="GO" id="GO:0003779">
    <property type="term" value="F:actin binding"/>
    <property type="evidence" value="ECO:0007669"/>
    <property type="project" value="UniProtKB-KW"/>
</dbReference>
<dbReference type="GO" id="GO:0030048">
    <property type="term" value="P:actin filament-based movement"/>
    <property type="evidence" value="ECO:0007669"/>
    <property type="project" value="UniProtKB-ARBA"/>
</dbReference>
<feature type="coiled-coil region" evidence="5">
    <location>
        <begin position="195"/>
        <end position="401"/>
    </location>
</feature>
<dbReference type="Gene3D" id="3.30.70.1590">
    <property type="match status" value="1"/>
</dbReference>
<dbReference type="InterPro" id="IPR027417">
    <property type="entry name" value="P-loop_NTPase"/>
</dbReference>
<dbReference type="AlphaFoldDB" id="A0AB38Z7G9"/>
<protein>
    <submittedName>
        <fullName evidence="8">TRAFAC class myosin-kinesin ATPase2</fullName>
    </submittedName>
</protein>
<feature type="domain" description="Dilute" evidence="6">
    <location>
        <begin position="501"/>
        <end position="816"/>
    </location>
</feature>
<accession>A0AB38Z7G9</accession>
<dbReference type="PROSITE" id="PS51456">
    <property type="entry name" value="MYOSIN_MOTOR"/>
    <property type="match status" value="1"/>
</dbReference>
<name>A0AB38Z7G9_PAESU</name>
<dbReference type="SMART" id="SM00015">
    <property type="entry name" value="IQ"/>
    <property type="match status" value="6"/>
</dbReference>
<evidence type="ECO:0000313" key="8">
    <source>
        <dbReference type="EMBL" id="WRI20348.1"/>
    </source>
</evidence>
<comment type="similarity">
    <text evidence="4">Belongs to the TRAFAC class myosin-kinesin ATPase superfamily. Myosin family.</text>
</comment>
<evidence type="ECO:0000256" key="1">
    <source>
        <dbReference type="ARBA" id="ARBA00022737"/>
    </source>
</evidence>
<dbReference type="CDD" id="cd15475">
    <property type="entry name" value="MyosinXI_CBD"/>
    <property type="match status" value="1"/>
</dbReference>
<dbReference type="InterPro" id="IPR001609">
    <property type="entry name" value="Myosin_head_motor_dom-like"/>
</dbReference>
<dbReference type="PANTHER" id="PTHR16027:SF6">
    <property type="entry name" value="DILUTE DOMAIN-CONTAINING PROTEIN"/>
    <property type="match status" value="1"/>
</dbReference>
<evidence type="ECO:0000259" key="7">
    <source>
        <dbReference type="PROSITE" id="PS51456"/>
    </source>
</evidence>
<evidence type="ECO:0000256" key="3">
    <source>
        <dbReference type="ARBA" id="ARBA00023054"/>
    </source>
</evidence>
<dbReference type="SMART" id="SM01132">
    <property type="entry name" value="DIL"/>
    <property type="match status" value="1"/>
</dbReference>
<comment type="caution">
    <text evidence="4">Lacks conserved residue(s) required for the propagation of feature annotation.</text>
</comment>
<keyword evidence="1" id="KW-0677">Repeat</keyword>
<dbReference type="GO" id="GO:0003774">
    <property type="term" value="F:cytoskeletal motor activity"/>
    <property type="evidence" value="ECO:0007669"/>
    <property type="project" value="InterPro"/>
</dbReference>
<dbReference type="PANTHER" id="PTHR16027">
    <property type="entry name" value="DILUTE DOMAIN-CONTAINING PROTEIN YPR089W"/>
    <property type="match status" value="1"/>
</dbReference>
<dbReference type="GO" id="GO:0005524">
    <property type="term" value="F:ATP binding"/>
    <property type="evidence" value="ECO:0007669"/>
    <property type="project" value="InterPro"/>
</dbReference>
<dbReference type="SUPFAM" id="SSF52540">
    <property type="entry name" value="P-loop containing nucleoside triphosphate hydrolases"/>
    <property type="match status" value="2"/>
</dbReference>
<keyword evidence="4" id="KW-0505">Motor protein</keyword>
<keyword evidence="2" id="KW-0112">Calmodulin-binding</keyword>
<dbReference type="Gene3D" id="1.20.5.190">
    <property type="match status" value="3"/>
</dbReference>
<keyword evidence="4" id="KW-0518">Myosin</keyword>
<sequence>MLAPDVLDGSDEKSACVSICNRMGLMGYQIGKTKVFLRAGQMAELDARRTEILANAARRIQRQIRTYLTRKEYIAQRRAIIHMQKHWRALLARNLYDHMRREAASIRVQKHVRAYTARKLYTKLQASAIVIQTGLRAMAARNEYRHKRRTKAAKIVQTRWRRYQALSTYKQKKKATLTFQCLWRGRAGRKELRKLRMAARETGALKEAKDKLEKRVEELTWRLELEKHMRIDLEETKGQEIIKLQDALHEMQGQLDEAHATIIQEKEEAKVASQQAAAIIKEVPVMDNTKIELLSNYNEELKAEIKEMKNRIGDFEERYSEVQKQSKENLKEAEEALLKITQLQGTIERLELNLSNIESENQILRRQALVASTSEDLSEEMKILKSKIADLESENDSLRNQTAILGFKATPERVPSHVKSVNNGRQTEEELQTIKDSVPLAFVLTKQRSLTNKQQENHDVLIKCLMEDKRFDKNRPVAACIVYKALLQWRSFEAEKPHIFDRIIHAIRSSIESRNNISDLAYWLSTTSTLLFLVQNTVKASNTAYAASHRNQASPTTLFGRMAQGFRSPSMSMGISNGYSGMVGNLNMHSKVEAKYPALLFKQHLTAYVEKIYGMIRDNLKKEISPFLNLCIQAPRSVRAKPIRGPRKNIHSNMVAKQQASNIHWQGIVNNLDHTLCLMTENCVPSVITRKIFSQVFSYINVQLFNSLLLRRECCSFSNGEYLKTGLLELEQWCLKATDQLAGLSWDELQHVRQAVGFLVLHQKTQKSLEEITNELCLILSIPQIYRIGTMFWDDKYGSQGLSSDVIGKLRALMAEDSTNMPSNSFLLDVDSSIPFSMEEISRSYLDISLSEVDPPPLLRQRSDFHFLLQPTD</sequence>
<reference evidence="8" key="1">
    <citation type="submission" date="2023-06" db="EMBL/GenBank/DDBJ databases">
        <authorList>
            <person name="Zhang Y."/>
            <person name="Gai S."/>
        </authorList>
    </citation>
    <scope>NUCLEOTIDE SEQUENCE</scope>
</reference>
<dbReference type="InterPro" id="IPR002710">
    <property type="entry name" value="Dilute_dom"/>
</dbReference>
<dbReference type="FunFam" id="1.20.5.190:FF:000001">
    <property type="entry name" value="unconventional myosin-Va"/>
    <property type="match status" value="2"/>
</dbReference>
<dbReference type="PROSITE" id="PS51126">
    <property type="entry name" value="DILUTE"/>
    <property type="match status" value="1"/>
</dbReference>
<dbReference type="Pfam" id="PF00612">
    <property type="entry name" value="IQ"/>
    <property type="match status" value="4"/>
</dbReference>